<organism evidence="2">
    <name type="scientific">marine sediment metagenome</name>
    <dbReference type="NCBI Taxonomy" id="412755"/>
    <lineage>
        <taxon>unclassified sequences</taxon>
        <taxon>metagenomes</taxon>
        <taxon>ecological metagenomes</taxon>
    </lineage>
</organism>
<name>A0A0F9BMJ8_9ZZZZ</name>
<feature type="compositionally biased region" description="Basic and acidic residues" evidence="1">
    <location>
        <begin position="37"/>
        <end position="47"/>
    </location>
</feature>
<evidence type="ECO:0000256" key="1">
    <source>
        <dbReference type="SAM" id="MobiDB-lite"/>
    </source>
</evidence>
<protein>
    <submittedName>
        <fullName evidence="2">Uncharacterized protein</fullName>
    </submittedName>
</protein>
<feature type="region of interest" description="Disordered" evidence="1">
    <location>
        <begin position="37"/>
        <end position="76"/>
    </location>
</feature>
<comment type="caution">
    <text evidence="2">The sequence shown here is derived from an EMBL/GenBank/DDBJ whole genome shotgun (WGS) entry which is preliminary data.</text>
</comment>
<proteinExistence type="predicted"/>
<feature type="non-terminal residue" evidence="2">
    <location>
        <position position="1"/>
    </location>
</feature>
<feature type="compositionally biased region" description="Basic and acidic residues" evidence="1">
    <location>
        <begin position="58"/>
        <end position="68"/>
    </location>
</feature>
<sequence>LTEARIKDRFISKEASEKALKVKDEEIAKLTAQLNQDKAKTRTEGPEKLPGSVGGSKDINKARRDYIDGKTNVYPG</sequence>
<dbReference type="EMBL" id="LAZR01040200">
    <property type="protein sequence ID" value="KKL15087.1"/>
    <property type="molecule type" value="Genomic_DNA"/>
</dbReference>
<reference evidence="2" key="1">
    <citation type="journal article" date="2015" name="Nature">
        <title>Complex archaea that bridge the gap between prokaryotes and eukaryotes.</title>
        <authorList>
            <person name="Spang A."/>
            <person name="Saw J.H."/>
            <person name="Jorgensen S.L."/>
            <person name="Zaremba-Niedzwiedzka K."/>
            <person name="Martijn J."/>
            <person name="Lind A.E."/>
            <person name="van Eijk R."/>
            <person name="Schleper C."/>
            <person name="Guy L."/>
            <person name="Ettema T.J."/>
        </authorList>
    </citation>
    <scope>NUCLEOTIDE SEQUENCE</scope>
</reference>
<gene>
    <name evidence="2" type="ORF">LCGC14_2509110</name>
</gene>
<dbReference type="AlphaFoldDB" id="A0A0F9BMJ8"/>
<evidence type="ECO:0000313" key="2">
    <source>
        <dbReference type="EMBL" id="KKL15087.1"/>
    </source>
</evidence>
<accession>A0A0F9BMJ8</accession>